<dbReference type="SUPFAM" id="SSF54826">
    <property type="entry name" value="Enolase N-terminal domain-like"/>
    <property type="match status" value="1"/>
</dbReference>
<keyword evidence="5 10" id="KW-0460">Magnesium</keyword>
<dbReference type="EMBL" id="MT042939">
    <property type="protein sequence ID" value="QWE91321.1"/>
    <property type="molecule type" value="mRNA"/>
</dbReference>
<feature type="active site" description="Proton donor" evidence="8">
    <location>
        <position position="218"/>
    </location>
</feature>
<dbReference type="CDD" id="cd03313">
    <property type="entry name" value="enolase"/>
    <property type="match status" value="1"/>
</dbReference>
<dbReference type="InterPro" id="IPR029017">
    <property type="entry name" value="Enolase-like_N"/>
</dbReference>
<dbReference type="EC" id="4.2.1.11" evidence="4"/>
<keyword evidence="7" id="KW-0456">Lyase</keyword>
<dbReference type="PRINTS" id="PR00148">
    <property type="entry name" value="ENOLASE"/>
</dbReference>
<dbReference type="SFLD" id="SFLDF00002">
    <property type="entry name" value="enolase"/>
    <property type="match status" value="1"/>
</dbReference>
<sequence>MSSDSVTIKSIKARQIFDSRGNPTVEVDLHTEQGMFRAAVPSGASTGIYEALEMRDGGDAYMGKGVSKAVENVNGIIAPALIGKDPREQTAIDKFMVEELDATQNAWGWCKEKLGANAILAVSLAVAKAGAAAAGKPLYRHIADIAGNPTVGLPVPAFNIINGGSHAGNNLAMQEFMILPVGASSFTEAMRMGSEVYHNLKKVIKTRYGQDATNVGDEGGFAPNIGGADEALELIMEAIEKAGYTGKIKIAMDVAASEFFTEDKMYDLKFKAKENDGSGKISGEALQAEYTRLAEKYPIVSIEDPFDQDDWDAYGSMTAATGERCQVVGDDLLVTNPKRVQKAIDGKSCNALLLKVNQIGSVTEAIEAVRMSKQAGWGVMTSHRSGETEDTFIADLAVGLNTGQIKTGAPCRSERLAKYNQLLRIEEELGDAAVYAGEKFRFPAPAF</sequence>
<keyword evidence="6" id="KW-0324">Glycolysis</keyword>
<organism evidence="13">
    <name type="scientific">Placidida sp</name>
    <dbReference type="NCBI Taxonomy" id="2810146"/>
    <lineage>
        <taxon>Eukaryota</taxon>
        <taxon>Sar</taxon>
        <taxon>Stramenopiles</taxon>
        <taxon>Bigyra</taxon>
        <taxon>Opalozoa</taxon>
        <taxon>Placidida</taxon>
    </lineage>
</organism>
<dbReference type="GO" id="GO:0004634">
    <property type="term" value="F:phosphopyruvate hydratase activity"/>
    <property type="evidence" value="ECO:0007669"/>
    <property type="project" value="UniProtKB-EC"/>
</dbReference>
<protein>
    <recommendedName>
        <fullName evidence="4">phosphopyruvate hydratase</fullName>
        <ecNumber evidence="4">4.2.1.11</ecNumber>
    </recommendedName>
</protein>
<dbReference type="FunFam" id="3.30.390.10:FF:000001">
    <property type="entry name" value="Enolase"/>
    <property type="match status" value="1"/>
</dbReference>
<evidence type="ECO:0000313" key="15">
    <source>
        <dbReference type="EMBL" id="QWE91322.1"/>
    </source>
</evidence>
<dbReference type="PANTHER" id="PTHR11902">
    <property type="entry name" value="ENOLASE"/>
    <property type="match status" value="1"/>
</dbReference>
<evidence type="ECO:0000259" key="12">
    <source>
        <dbReference type="SMART" id="SM01193"/>
    </source>
</evidence>
<dbReference type="GO" id="GO:0000287">
    <property type="term" value="F:magnesium ion binding"/>
    <property type="evidence" value="ECO:0007669"/>
    <property type="project" value="InterPro"/>
</dbReference>
<dbReference type="SFLD" id="SFLDS00001">
    <property type="entry name" value="Enolase"/>
    <property type="match status" value="1"/>
</dbReference>
<dbReference type="Pfam" id="PF03952">
    <property type="entry name" value="Enolase_N"/>
    <property type="match status" value="1"/>
</dbReference>
<accession>A0A8E8PJL3</accession>
<evidence type="ECO:0000256" key="5">
    <source>
        <dbReference type="ARBA" id="ARBA00022842"/>
    </source>
</evidence>
<evidence type="ECO:0000313" key="14">
    <source>
        <dbReference type="EMBL" id="QWE91321.1"/>
    </source>
</evidence>
<dbReference type="InterPro" id="IPR036849">
    <property type="entry name" value="Enolase-like_C_sf"/>
</dbReference>
<feature type="binding site" evidence="9">
    <location>
        <position position="175"/>
    </location>
    <ligand>
        <name>substrate</name>
    </ligand>
</feature>
<evidence type="ECO:0000256" key="6">
    <source>
        <dbReference type="ARBA" id="ARBA00023152"/>
    </source>
</evidence>
<dbReference type="Gene3D" id="3.30.390.10">
    <property type="entry name" value="Enolase-like, N-terminal domain"/>
    <property type="match status" value="1"/>
</dbReference>
<evidence type="ECO:0000256" key="7">
    <source>
        <dbReference type="ARBA" id="ARBA00023239"/>
    </source>
</evidence>
<evidence type="ECO:0000256" key="8">
    <source>
        <dbReference type="PIRSR" id="PIRSR001400-1"/>
    </source>
</evidence>
<comment type="pathway">
    <text evidence="2">Carbohydrate degradation; glycolysis; pyruvate from D-glyceraldehyde 3-phosphate: step 4/5.</text>
</comment>
<dbReference type="Pfam" id="PF00113">
    <property type="entry name" value="Enolase_C"/>
    <property type="match status" value="1"/>
</dbReference>
<dbReference type="InterPro" id="IPR020811">
    <property type="entry name" value="Enolase_N"/>
</dbReference>
<dbReference type="PANTHER" id="PTHR11902:SF1">
    <property type="entry name" value="ENOLASE"/>
    <property type="match status" value="1"/>
</dbReference>
<dbReference type="PIRSF" id="PIRSF001400">
    <property type="entry name" value="Enolase"/>
    <property type="match status" value="1"/>
</dbReference>
<feature type="active site" description="Proton acceptor" evidence="8">
    <location>
        <position position="355"/>
    </location>
</feature>
<proteinExistence type="evidence at transcript level"/>
<evidence type="ECO:0000256" key="2">
    <source>
        <dbReference type="ARBA" id="ARBA00005031"/>
    </source>
</evidence>
<dbReference type="SMART" id="SM01192">
    <property type="entry name" value="Enolase_C"/>
    <property type="match status" value="1"/>
</dbReference>
<dbReference type="NCBIfam" id="TIGR01060">
    <property type="entry name" value="eno"/>
    <property type="match status" value="1"/>
</dbReference>
<dbReference type="InterPro" id="IPR000941">
    <property type="entry name" value="Enolase"/>
</dbReference>
<feature type="binding site" evidence="10">
    <location>
        <position position="330"/>
    </location>
    <ligand>
        <name>Mg(2+)</name>
        <dbReference type="ChEBI" id="CHEBI:18420"/>
    </ligand>
</feature>
<dbReference type="PROSITE" id="PS00164">
    <property type="entry name" value="ENOLASE"/>
    <property type="match status" value="1"/>
</dbReference>
<dbReference type="EMBL" id="MT042938">
    <property type="protein sequence ID" value="QWE91320.1"/>
    <property type="molecule type" value="mRNA"/>
</dbReference>
<dbReference type="InterPro" id="IPR020810">
    <property type="entry name" value="Enolase_C"/>
</dbReference>
<feature type="domain" description="Enolase N-terminal" evidence="12">
    <location>
        <begin position="8"/>
        <end position="142"/>
    </location>
</feature>
<feature type="binding site" evidence="9">
    <location>
        <position position="303"/>
    </location>
    <ligand>
        <name>substrate</name>
    </ligand>
</feature>
<reference evidence="13" key="1">
    <citation type="journal article" date="2020" name="Glob Planet Change">
        <title>Mirroring the effect of geological evolution: Protist divergence in the Atacama Desert.</title>
        <authorList>
            <person name="Arndt H."/>
            <person name="Ritter B."/>
            <person name="Rybarski A."/>
            <person name="Schiwitza S."/>
            <person name="Dunai T."/>
            <person name="Nitsche F."/>
        </authorList>
    </citation>
    <scope>NUCLEOTIDE SEQUENCE</scope>
    <source>
        <strain evidence="13">HFCC1221</strain>
        <strain evidence="14">HFCC1258</strain>
        <strain evidence="15">HFCC1261</strain>
    </source>
</reference>
<comment type="subcellular location">
    <subcellularLocation>
        <location evidence="1">Cytoplasm</location>
    </subcellularLocation>
</comment>
<feature type="domain" description="Enolase C-terminal TIM barrel" evidence="11">
    <location>
        <begin position="150"/>
        <end position="443"/>
    </location>
</feature>
<comment type="similarity">
    <text evidence="3">Belongs to the enolase family.</text>
</comment>
<keyword evidence="10" id="KW-0479">Metal-binding</keyword>
<evidence type="ECO:0000256" key="3">
    <source>
        <dbReference type="ARBA" id="ARBA00009604"/>
    </source>
</evidence>
<feature type="binding site" evidence="9">
    <location>
        <position position="406"/>
    </location>
    <ligand>
        <name>substrate</name>
    </ligand>
</feature>
<comment type="cofactor">
    <cofactor evidence="10">
        <name>Mg(2+)</name>
        <dbReference type="ChEBI" id="CHEBI:18420"/>
    </cofactor>
    <text evidence="10">Mg(2+) is required for catalysis and for stabilizing the dimer.</text>
</comment>
<dbReference type="AlphaFoldDB" id="A0A8E8PJL3"/>
<feature type="binding site" evidence="9">
    <location>
        <position position="166"/>
    </location>
    <ligand>
        <name>substrate</name>
    </ligand>
</feature>
<dbReference type="EMBL" id="MT042940">
    <property type="protein sequence ID" value="QWE91322.1"/>
    <property type="molecule type" value="mRNA"/>
</dbReference>
<evidence type="ECO:0000256" key="4">
    <source>
        <dbReference type="ARBA" id="ARBA00012058"/>
    </source>
</evidence>
<dbReference type="Gene3D" id="3.20.20.120">
    <property type="entry name" value="Enolase-like C-terminal domain"/>
    <property type="match status" value="1"/>
</dbReference>
<feature type="binding site" evidence="10">
    <location>
        <position position="303"/>
    </location>
    <ligand>
        <name>Mg(2+)</name>
        <dbReference type="ChEBI" id="CHEBI:18420"/>
    </ligand>
</feature>
<evidence type="ECO:0000259" key="11">
    <source>
        <dbReference type="SMART" id="SM01192"/>
    </source>
</evidence>
<evidence type="ECO:0000313" key="13">
    <source>
        <dbReference type="EMBL" id="QWE91320.1"/>
    </source>
</evidence>
<dbReference type="InterPro" id="IPR020809">
    <property type="entry name" value="Enolase_CS"/>
</dbReference>
<dbReference type="SUPFAM" id="SSF51604">
    <property type="entry name" value="Enolase C-terminal domain-like"/>
    <property type="match status" value="1"/>
</dbReference>
<dbReference type="SFLD" id="SFLDG00178">
    <property type="entry name" value="enolase"/>
    <property type="match status" value="1"/>
</dbReference>
<dbReference type="HAMAP" id="MF_00318">
    <property type="entry name" value="Enolase"/>
    <property type="match status" value="1"/>
</dbReference>
<name>A0A8E8PJL3_9STRA</name>
<evidence type="ECO:0000256" key="10">
    <source>
        <dbReference type="PIRSR" id="PIRSR001400-3"/>
    </source>
</evidence>
<evidence type="ECO:0000256" key="9">
    <source>
        <dbReference type="PIRSR" id="PIRSR001400-2"/>
    </source>
</evidence>
<feature type="binding site" evidence="10">
    <location>
        <position position="253"/>
    </location>
    <ligand>
        <name>Mg(2+)</name>
        <dbReference type="ChEBI" id="CHEBI:18420"/>
    </ligand>
</feature>
<dbReference type="GO" id="GO:0006096">
    <property type="term" value="P:glycolytic process"/>
    <property type="evidence" value="ECO:0007669"/>
    <property type="project" value="UniProtKB-UniPathway"/>
</dbReference>
<dbReference type="FunFam" id="3.20.20.120:FF:000002">
    <property type="entry name" value="Enolase 1"/>
    <property type="match status" value="1"/>
</dbReference>
<feature type="binding site" evidence="9">
    <location>
        <begin position="382"/>
        <end position="385"/>
    </location>
    <ligand>
        <name>substrate</name>
    </ligand>
</feature>
<dbReference type="UniPathway" id="UPA00109">
    <property type="reaction ID" value="UER00187"/>
</dbReference>
<evidence type="ECO:0000256" key="1">
    <source>
        <dbReference type="ARBA" id="ARBA00004496"/>
    </source>
</evidence>
<dbReference type="GO" id="GO:0000015">
    <property type="term" value="C:phosphopyruvate hydratase complex"/>
    <property type="evidence" value="ECO:0007669"/>
    <property type="project" value="InterPro"/>
</dbReference>
<feature type="binding site" evidence="9">
    <location>
        <position position="330"/>
    </location>
    <ligand>
        <name>substrate</name>
    </ligand>
</feature>
<dbReference type="SMART" id="SM01193">
    <property type="entry name" value="Enolase_N"/>
    <property type="match status" value="1"/>
</dbReference>